<evidence type="ECO:0000313" key="3">
    <source>
        <dbReference type="EMBL" id="QUE49396.1"/>
    </source>
</evidence>
<dbReference type="EMBL" id="CP073100">
    <property type="protein sequence ID" value="QUE49396.1"/>
    <property type="molecule type" value="Genomic_DNA"/>
</dbReference>
<dbReference type="Proteomes" id="UP000676169">
    <property type="component" value="Chromosome"/>
</dbReference>
<name>A0A975IXJ7_9BACT</name>
<dbReference type="AlphaFoldDB" id="A0A975IXJ7"/>
<evidence type="ECO:0000313" key="4">
    <source>
        <dbReference type="Proteomes" id="UP000676169"/>
    </source>
</evidence>
<reference evidence="3" key="1">
    <citation type="submission" date="2021-04" db="EMBL/GenBank/DDBJ databases">
        <title>Luteolibacter sp. 32A isolated from the skin of an Anderson's salamander (Ambystoma andersonii).</title>
        <authorList>
            <person name="Spergser J."/>
            <person name="Busse H.-J."/>
        </authorList>
    </citation>
    <scope>NUCLEOTIDE SEQUENCE</scope>
    <source>
        <strain evidence="3">32A</strain>
    </source>
</reference>
<feature type="compositionally biased region" description="Basic and acidic residues" evidence="1">
    <location>
        <begin position="271"/>
        <end position="281"/>
    </location>
</feature>
<protein>
    <submittedName>
        <fullName evidence="3">Uncharacterized protein</fullName>
    </submittedName>
</protein>
<feature type="chain" id="PRO_5036870067" evidence="2">
    <location>
        <begin position="21"/>
        <end position="330"/>
    </location>
</feature>
<dbReference type="RefSeq" id="WP_211629457.1">
    <property type="nucleotide sequence ID" value="NZ_CP073100.1"/>
</dbReference>
<organism evidence="3 4">
    <name type="scientific">Luteolibacter ambystomatis</name>
    <dbReference type="NCBI Taxonomy" id="2824561"/>
    <lineage>
        <taxon>Bacteria</taxon>
        <taxon>Pseudomonadati</taxon>
        <taxon>Verrucomicrobiota</taxon>
        <taxon>Verrucomicrobiia</taxon>
        <taxon>Verrucomicrobiales</taxon>
        <taxon>Verrucomicrobiaceae</taxon>
        <taxon>Luteolibacter</taxon>
    </lineage>
</organism>
<feature type="signal peptide" evidence="2">
    <location>
        <begin position="1"/>
        <end position="20"/>
    </location>
</feature>
<keyword evidence="4" id="KW-1185">Reference proteome</keyword>
<sequence>MLRLPVLASLLSAVVIPAAAADSCRIVLLEIPKGQAAAVASELGAGKSGDASVMDALLKKRGLKAIVDKSKGGGCWNSTTGEQVDGKILLAPQSYEEDLAQTTFGSRRPHESKVKIVAEKTAEGVRELVAVEHSLLDAKERAIETLEVKIGSLWLQPGRWQELCRVSNARTEVAVWQFGMADGISSAAPAGNRVVEMKLFPASAADVAQLAKATPASRENAMTWLANRAKPWRELRYSGLVTPATSCTIIEKHYEDRRNPGPQAGSQLRVSFEKPDGKPDEAGTVSLGIGDATGDAPANEVKAEMDAGVWNFTPITGRDFANLAAWRVIK</sequence>
<dbReference type="KEGG" id="lamb:KBB96_10985"/>
<gene>
    <name evidence="3" type="ORF">KBB96_10985</name>
</gene>
<evidence type="ECO:0000256" key="1">
    <source>
        <dbReference type="SAM" id="MobiDB-lite"/>
    </source>
</evidence>
<keyword evidence="2" id="KW-0732">Signal</keyword>
<proteinExistence type="predicted"/>
<feature type="region of interest" description="Disordered" evidence="1">
    <location>
        <begin position="256"/>
        <end position="291"/>
    </location>
</feature>
<accession>A0A975IXJ7</accession>
<evidence type="ECO:0000256" key="2">
    <source>
        <dbReference type="SAM" id="SignalP"/>
    </source>
</evidence>